<sequence length="920" mass="102190">MASVPPPAPPPPPALHAGDPRPPAGPQFFVDQKRGELYELRQVLRSLPTERDVGKQRDALKKLIAYMTVGLDVSRLFADVVMLASTADLVQKKMIYQYLTNYADTNPSLSLLAINTFQKDCNDEDPRLRGLALRSLCSLRLSCMLEYIEPAARKGMADASPYVRRAAVMGMLKVCKLLQEVMSTDEESTRQRIDDIRQRLDEALFDDDPQVAINAVCALNEVDAETGGLQVTKKIATHFLNRIKRFSEWGVCVVLNLVASYQPETEEETFDIMNILDDKLTSSSAAVVLGCSNCFLELTRGNDELRRQVYRRLKPPLLTLATTGYPEIAHTILRHILLIVQTGGPDAVEVFAGESRQLFCRYTDPSYLKSTKLQTLTAIATERNCVDMIAELREYVCDADADIARQSLAALGVIACKIPSAADDVVTLLLSFVEMEVADFLASAAFVILRDILRKYTKMISRLVDAIRIHALRLSDGEGVAAVVWMIGEFAKDIDDAAYILEEIVDRFEEEPTIVRLELLTAAAKSFFHYPGEMQPILGKLLEKAINDTSNPDVHDKALFYYRFLKTSLKARLFETRRILSTPLPPADELESSAERELADRLLEEFNSLAVVYRLPSSAFLSVSPIPFGGKFSPSRRDASASSTNRRTSSQALLDGGKAGIAGKERERAEREREEREREEREREEREAELIALREGDFGDRGGRGTRQGMSSLERKAGRNEVGDLLLALDTDAGADPTDRKREDSPPLGSRDSPVSGFAASVPDRLRLTASVTLDSAMFQRLWEEADDVQTLNATHATPHFSSFLSVSEDFEALGEAFEAAATQNNIFTMASGVLGDVLKMFFYGKDEDGILYLCEMQLTLTPLDVPELNLTVKAATEEASDSFLSGDCAVRREQFAAALREALDRHTDFRGRSQAQNLM</sequence>
<evidence type="ECO:0000256" key="2">
    <source>
        <dbReference type="ARBA" id="ARBA00006613"/>
    </source>
</evidence>
<dbReference type="PANTHER" id="PTHR11134">
    <property type="entry name" value="ADAPTOR COMPLEX SUBUNIT BETA FAMILY MEMBER"/>
    <property type="match status" value="1"/>
</dbReference>
<dbReference type="GO" id="GO:0012505">
    <property type="term" value="C:endomembrane system"/>
    <property type="evidence" value="ECO:0007669"/>
    <property type="project" value="UniProtKB-SubCell"/>
</dbReference>
<feature type="domain" description="Clathrin/coatomer adaptor adaptin-like N-terminal" evidence="7">
    <location>
        <begin position="38"/>
        <end position="567"/>
    </location>
</feature>
<accession>A0A0F7UHZ4</accession>
<reference evidence="9" key="1">
    <citation type="journal article" date="2015" name="PLoS ONE">
        <title>Comprehensive Evaluation of Toxoplasma gondii VEG and Neospora caninum LIV Genomes with Tachyzoite Stage Transcriptome and Proteome Defines Novel Transcript Features.</title>
        <authorList>
            <person name="Ramaprasad A."/>
            <person name="Mourier T."/>
            <person name="Naeem R."/>
            <person name="Malas T.B."/>
            <person name="Moussa E."/>
            <person name="Panigrahi A."/>
            <person name="Vermont S.J."/>
            <person name="Otto T.D."/>
            <person name="Wastling J."/>
            <person name="Pain A."/>
        </authorList>
    </citation>
    <scope>NUCLEOTIDE SEQUENCE</scope>
    <source>
        <strain evidence="9">Liverpool</strain>
    </source>
</reference>
<comment type="subcellular location">
    <subcellularLocation>
        <location evidence="1">Endomembrane system</location>
    </subcellularLocation>
</comment>
<evidence type="ECO:0000256" key="3">
    <source>
        <dbReference type="ARBA" id="ARBA00022448"/>
    </source>
</evidence>
<feature type="domain" description="Beta-adaptin appendage C-terminal subdomain" evidence="8">
    <location>
        <begin position="773"/>
        <end position="886"/>
    </location>
</feature>
<protein>
    <submittedName>
        <fullName evidence="9">Beta-adaptin-like protein, putative</fullName>
    </submittedName>
</protein>
<proteinExistence type="inferred from homology"/>
<dbReference type="GO" id="GO:0030131">
    <property type="term" value="C:clathrin adaptor complex"/>
    <property type="evidence" value="ECO:0007669"/>
    <property type="project" value="InterPro"/>
</dbReference>
<feature type="compositionally biased region" description="Low complexity" evidence="6">
    <location>
        <begin position="640"/>
        <end position="650"/>
    </location>
</feature>
<feature type="compositionally biased region" description="Pro residues" evidence="6">
    <location>
        <begin position="1"/>
        <end position="25"/>
    </location>
</feature>
<evidence type="ECO:0000259" key="7">
    <source>
        <dbReference type="Pfam" id="PF01602"/>
    </source>
</evidence>
<dbReference type="InterPro" id="IPR026739">
    <property type="entry name" value="AP_beta"/>
</dbReference>
<feature type="region of interest" description="Disordered" evidence="6">
    <location>
        <begin position="1"/>
        <end position="27"/>
    </location>
</feature>
<evidence type="ECO:0000256" key="1">
    <source>
        <dbReference type="ARBA" id="ARBA00004308"/>
    </source>
</evidence>
<dbReference type="AlphaFoldDB" id="A0A0F7UHZ4"/>
<organism evidence="9">
    <name type="scientific">Neospora caninum (strain Liverpool)</name>
    <dbReference type="NCBI Taxonomy" id="572307"/>
    <lineage>
        <taxon>Eukaryota</taxon>
        <taxon>Sar</taxon>
        <taxon>Alveolata</taxon>
        <taxon>Apicomplexa</taxon>
        <taxon>Conoidasida</taxon>
        <taxon>Coccidia</taxon>
        <taxon>Eucoccidiorida</taxon>
        <taxon>Eimeriorina</taxon>
        <taxon>Sarcocystidae</taxon>
        <taxon>Neospora</taxon>
    </lineage>
</organism>
<dbReference type="EMBL" id="LN714484">
    <property type="protein sequence ID" value="CEL68190.1"/>
    <property type="molecule type" value="Genomic_DNA"/>
</dbReference>
<feature type="compositionally biased region" description="Basic and acidic residues" evidence="6">
    <location>
        <begin position="663"/>
        <end position="703"/>
    </location>
</feature>
<comment type="similarity">
    <text evidence="2">Belongs to the adaptor complexes large subunit family.</text>
</comment>
<feature type="region of interest" description="Disordered" evidence="6">
    <location>
        <begin position="729"/>
        <end position="757"/>
    </location>
</feature>
<keyword evidence="4" id="KW-0653">Protein transport</keyword>
<dbReference type="Pfam" id="PF09066">
    <property type="entry name" value="B2-adapt-app_C"/>
    <property type="match status" value="1"/>
</dbReference>
<dbReference type="InterPro" id="IPR016024">
    <property type="entry name" value="ARM-type_fold"/>
</dbReference>
<dbReference type="Pfam" id="PF01602">
    <property type="entry name" value="Adaptin_N"/>
    <property type="match status" value="1"/>
</dbReference>
<evidence type="ECO:0000313" key="9">
    <source>
        <dbReference type="EMBL" id="CEL68190.1"/>
    </source>
</evidence>
<dbReference type="InterPro" id="IPR012295">
    <property type="entry name" value="TBP_dom_sf"/>
</dbReference>
<gene>
    <name evidence="9" type="ORF">BN1204_039630</name>
</gene>
<name>A0A0F7UHZ4_NEOCL</name>
<dbReference type="InterPro" id="IPR002553">
    <property type="entry name" value="Clathrin/coatomer_adapt-like_N"/>
</dbReference>
<evidence type="ECO:0000256" key="4">
    <source>
        <dbReference type="ARBA" id="ARBA00022927"/>
    </source>
</evidence>
<dbReference type="GO" id="GO:0006886">
    <property type="term" value="P:intracellular protein transport"/>
    <property type="evidence" value="ECO:0007669"/>
    <property type="project" value="InterPro"/>
</dbReference>
<dbReference type="GO" id="GO:0016192">
    <property type="term" value="P:vesicle-mediated transport"/>
    <property type="evidence" value="ECO:0007669"/>
    <property type="project" value="InterPro"/>
</dbReference>
<dbReference type="SUPFAM" id="SSF48371">
    <property type="entry name" value="ARM repeat"/>
    <property type="match status" value="1"/>
</dbReference>
<evidence type="ECO:0000256" key="6">
    <source>
        <dbReference type="SAM" id="MobiDB-lite"/>
    </source>
</evidence>
<keyword evidence="3" id="KW-0813">Transport</keyword>
<dbReference type="Gene3D" id="3.30.310.10">
    <property type="entry name" value="TATA-Binding Protein"/>
    <property type="match status" value="1"/>
</dbReference>
<dbReference type="InterPro" id="IPR015151">
    <property type="entry name" value="B-adaptin_app_sub_C"/>
</dbReference>
<evidence type="ECO:0000259" key="8">
    <source>
        <dbReference type="Pfam" id="PF09066"/>
    </source>
</evidence>
<evidence type="ECO:0000256" key="5">
    <source>
        <dbReference type="ARBA" id="ARBA00023136"/>
    </source>
</evidence>
<dbReference type="Gene3D" id="1.25.10.10">
    <property type="entry name" value="Leucine-rich Repeat Variant"/>
    <property type="match status" value="1"/>
</dbReference>
<feature type="region of interest" description="Disordered" evidence="6">
    <location>
        <begin position="632"/>
        <end position="717"/>
    </location>
</feature>
<keyword evidence="5" id="KW-0472">Membrane</keyword>
<dbReference type="InterPro" id="IPR011989">
    <property type="entry name" value="ARM-like"/>
</dbReference>